<proteinExistence type="predicted"/>
<feature type="compositionally biased region" description="Acidic residues" evidence="1">
    <location>
        <begin position="114"/>
        <end position="141"/>
    </location>
</feature>
<evidence type="ECO:0000313" key="3">
    <source>
        <dbReference type="Proteomes" id="UP000792457"/>
    </source>
</evidence>
<dbReference type="OrthoDB" id="10262413at2759"/>
<dbReference type="Proteomes" id="UP000792457">
    <property type="component" value="Unassembled WGS sequence"/>
</dbReference>
<keyword evidence="3" id="KW-1185">Reference proteome</keyword>
<comment type="caution">
    <text evidence="2">The sequence shown here is derived from an EMBL/GenBank/DDBJ whole genome shotgun (WGS) entry which is preliminary data.</text>
</comment>
<name>A0A8K0K1I8_LADFU</name>
<reference evidence="2" key="1">
    <citation type="submission" date="2013-04" db="EMBL/GenBank/DDBJ databases">
        <authorList>
            <person name="Qu J."/>
            <person name="Murali S.C."/>
            <person name="Bandaranaike D."/>
            <person name="Bellair M."/>
            <person name="Blankenburg K."/>
            <person name="Chao H."/>
            <person name="Dinh H."/>
            <person name="Doddapaneni H."/>
            <person name="Downs B."/>
            <person name="Dugan-Rocha S."/>
            <person name="Elkadiri S."/>
            <person name="Gnanaolivu R.D."/>
            <person name="Hernandez B."/>
            <person name="Javaid M."/>
            <person name="Jayaseelan J.C."/>
            <person name="Lee S."/>
            <person name="Li M."/>
            <person name="Ming W."/>
            <person name="Munidasa M."/>
            <person name="Muniz J."/>
            <person name="Nguyen L."/>
            <person name="Ongeri F."/>
            <person name="Osuji N."/>
            <person name="Pu L.-L."/>
            <person name="Puazo M."/>
            <person name="Qu C."/>
            <person name="Quiroz J."/>
            <person name="Raj R."/>
            <person name="Weissenberger G."/>
            <person name="Xin Y."/>
            <person name="Zou X."/>
            <person name="Han Y."/>
            <person name="Richards S."/>
            <person name="Worley K."/>
            <person name="Muzny D."/>
            <person name="Gibbs R."/>
        </authorList>
    </citation>
    <scope>NUCLEOTIDE SEQUENCE</scope>
    <source>
        <strain evidence="2">Sampled in the wild</strain>
    </source>
</reference>
<evidence type="ECO:0000313" key="2">
    <source>
        <dbReference type="EMBL" id="KAG8225944.1"/>
    </source>
</evidence>
<feature type="non-terminal residue" evidence="2">
    <location>
        <position position="1"/>
    </location>
</feature>
<dbReference type="AlphaFoldDB" id="A0A8K0K1I8"/>
<feature type="region of interest" description="Disordered" evidence="1">
    <location>
        <begin position="104"/>
        <end position="141"/>
    </location>
</feature>
<dbReference type="Gene3D" id="3.40.50.300">
    <property type="entry name" value="P-loop containing nucleotide triphosphate hydrolases"/>
    <property type="match status" value="1"/>
</dbReference>
<protein>
    <submittedName>
        <fullName evidence="2">Uncharacterized protein</fullName>
    </submittedName>
</protein>
<evidence type="ECO:0000256" key="1">
    <source>
        <dbReference type="SAM" id="MobiDB-lite"/>
    </source>
</evidence>
<dbReference type="SUPFAM" id="SSF52540">
    <property type="entry name" value="P-loop containing nucleoside triphosphate hydrolases"/>
    <property type="match status" value="1"/>
</dbReference>
<dbReference type="InterPro" id="IPR027417">
    <property type="entry name" value="P-loop_NTPase"/>
</dbReference>
<dbReference type="EMBL" id="KZ308259">
    <property type="protein sequence ID" value="KAG8225944.1"/>
    <property type="molecule type" value="Genomic_DNA"/>
</dbReference>
<reference evidence="2" key="2">
    <citation type="submission" date="2017-10" db="EMBL/GenBank/DDBJ databases">
        <title>Ladona fulva Genome sequencing and assembly.</title>
        <authorList>
            <person name="Murali S."/>
            <person name="Richards S."/>
            <person name="Bandaranaike D."/>
            <person name="Bellair M."/>
            <person name="Blankenburg K."/>
            <person name="Chao H."/>
            <person name="Dinh H."/>
            <person name="Doddapaneni H."/>
            <person name="Dugan-Rocha S."/>
            <person name="Elkadiri S."/>
            <person name="Gnanaolivu R."/>
            <person name="Hernandez B."/>
            <person name="Skinner E."/>
            <person name="Javaid M."/>
            <person name="Lee S."/>
            <person name="Li M."/>
            <person name="Ming W."/>
            <person name="Munidasa M."/>
            <person name="Muniz J."/>
            <person name="Nguyen L."/>
            <person name="Hughes D."/>
            <person name="Osuji N."/>
            <person name="Pu L.-L."/>
            <person name="Puazo M."/>
            <person name="Qu C."/>
            <person name="Quiroz J."/>
            <person name="Raj R."/>
            <person name="Weissenberger G."/>
            <person name="Xin Y."/>
            <person name="Zou X."/>
            <person name="Han Y."/>
            <person name="Worley K."/>
            <person name="Muzny D."/>
            <person name="Gibbs R."/>
        </authorList>
    </citation>
    <scope>NUCLEOTIDE SEQUENCE</scope>
    <source>
        <strain evidence="2">Sampled in the wild</strain>
    </source>
</reference>
<accession>A0A8K0K1I8</accession>
<organism evidence="2 3">
    <name type="scientific">Ladona fulva</name>
    <name type="common">Scarce chaser dragonfly</name>
    <name type="synonym">Libellula fulva</name>
    <dbReference type="NCBI Taxonomy" id="123851"/>
    <lineage>
        <taxon>Eukaryota</taxon>
        <taxon>Metazoa</taxon>
        <taxon>Ecdysozoa</taxon>
        <taxon>Arthropoda</taxon>
        <taxon>Hexapoda</taxon>
        <taxon>Insecta</taxon>
        <taxon>Pterygota</taxon>
        <taxon>Palaeoptera</taxon>
        <taxon>Odonata</taxon>
        <taxon>Epiprocta</taxon>
        <taxon>Anisoptera</taxon>
        <taxon>Libelluloidea</taxon>
        <taxon>Libellulidae</taxon>
        <taxon>Ladona</taxon>
    </lineage>
</organism>
<gene>
    <name evidence="2" type="ORF">J437_LFUL005982</name>
</gene>
<sequence>MKERNMELYDHLTVDLNMSPKYILENMDLGHIPYDMNFLNIMKETVSNFIESHGLKAIKMFINGPPLSGKTFLANKLCSYYQLHYLSYDTIIEDFCNRMNELKQKSSKIKSREDDENESENEEENVDEDKDDDEVEEDDMLKEEYENELLEIFQQLEEAKLNNTIPDQNVI</sequence>